<protein>
    <submittedName>
        <fullName evidence="2">Uncharacterized protein</fullName>
    </submittedName>
</protein>
<keyword evidence="1" id="KW-0732">Signal</keyword>
<comment type="caution">
    <text evidence="2">The sequence shown here is derived from an EMBL/GenBank/DDBJ whole genome shotgun (WGS) entry which is preliminary data.</text>
</comment>
<evidence type="ECO:0000313" key="3">
    <source>
        <dbReference type="Proteomes" id="UP001612741"/>
    </source>
</evidence>
<gene>
    <name evidence="2" type="ORF">ACIBG2_18895</name>
</gene>
<feature type="signal peptide" evidence="1">
    <location>
        <begin position="1"/>
        <end position="25"/>
    </location>
</feature>
<dbReference type="EMBL" id="JBITGY010000005">
    <property type="protein sequence ID" value="MFI6499462.1"/>
    <property type="molecule type" value="Genomic_DNA"/>
</dbReference>
<keyword evidence="3" id="KW-1185">Reference proteome</keyword>
<evidence type="ECO:0000256" key="1">
    <source>
        <dbReference type="SAM" id="SignalP"/>
    </source>
</evidence>
<accession>A0ABW7YU67</accession>
<feature type="chain" id="PRO_5045184174" evidence="1">
    <location>
        <begin position="26"/>
        <end position="56"/>
    </location>
</feature>
<organism evidence="2 3">
    <name type="scientific">Nonomuraea typhae</name>
    <dbReference type="NCBI Taxonomy" id="2603600"/>
    <lineage>
        <taxon>Bacteria</taxon>
        <taxon>Bacillati</taxon>
        <taxon>Actinomycetota</taxon>
        <taxon>Actinomycetes</taxon>
        <taxon>Streptosporangiales</taxon>
        <taxon>Streptosporangiaceae</taxon>
        <taxon>Nonomuraea</taxon>
    </lineage>
</organism>
<reference evidence="2 3" key="1">
    <citation type="submission" date="2024-10" db="EMBL/GenBank/DDBJ databases">
        <title>The Natural Products Discovery Center: Release of the First 8490 Sequenced Strains for Exploring Actinobacteria Biosynthetic Diversity.</title>
        <authorList>
            <person name="Kalkreuter E."/>
            <person name="Kautsar S.A."/>
            <person name="Yang D."/>
            <person name="Bader C.D."/>
            <person name="Teijaro C.N."/>
            <person name="Fluegel L."/>
            <person name="Davis C.M."/>
            <person name="Simpson J.R."/>
            <person name="Lauterbach L."/>
            <person name="Steele A.D."/>
            <person name="Gui C."/>
            <person name="Meng S."/>
            <person name="Li G."/>
            <person name="Viehrig K."/>
            <person name="Ye F."/>
            <person name="Su P."/>
            <person name="Kiefer A.F."/>
            <person name="Nichols A."/>
            <person name="Cepeda A.J."/>
            <person name="Yan W."/>
            <person name="Fan B."/>
            <person name="Jiang Y."/>
            <person name="Adhikari A."/>
            <person name="Zheng C.-J."/>
            <person name="Schuster L."/>
            <person name="Cowan T.M."/>
            <person name="Smanski M.J."/>
            <person name="Chevrette M.G."/>
            <person name="De Carvalho L.P.S."/>
            <person name="Shen B."/>
        </authorList>
    </citation>
    <scope>NUCLEOTIDE SEQUENCE [LARGE SCALE GENOMIC DNA]</scope>
    <source>
        <strain evidence="2 3">NPDC050545</strain>
    </source>
</reference>
<dbReference type="RefSeq" id="WP_397082781.1">
    <property type="nucleotide sequence ID" value="NZ_JBITGY010000005.1"/>
</dbReference>
<sequence length="56" mass="5506">MRLARLGVLLASASLVVTMAGPVYADSLQPSSALGQIITLLVSIPQGATGSLAPAG</sequence>
<name>A0ABW7YU67_9ACTN</name>
<proteinExistence type="predicted"/>
<evidence type="ECO:0000313" key="2">
    <source>
        <dbReference type="EMBL" id="MFI6499462.1"/>
    </source>
</evidence>
<dbReference type="Proteomes" id="UP001612741">
    <property type="component" value="Unassembled WGS sequence"/>
</dbReference>